<dbReference type="Gene3D" id="3.20.20.60">
    <property type="entry name" value="Phosphoenolpyruvate-binding domains"/>
    <property type="match status" value="1"/>
</dbReference>
<dbReference type="GO" id="GO:0046872">
    <property type="term" value="F:metal ion binding"/>
    <property type="evidence" value="ECO:0007669"/>
    <property type="project" value="UniProtKB-KW"/>
</dbReference>
<keyword evidence="3" id="KW-0456">Lyase</keyword>
<dbReference type="SUPFAM" id="SSF51621">
    <property type="entry name" value="Phosphoenolpyruvate/pyruvate domain"/>
    <property type="match status" value="1"/>
</dbReference>
<evidence type="ECO:0000313" key="7">
    <source>
        <dbReference type="Proteomes" id="UP000070133"/>
    </source>
</evidence>
<dbReference type="PANTHER" id="PTHR30502">
    <property type="entry name" value="2-KETO-3-DEOXY-L-RHAMNONATE ALDOLASE"/>
    <property type="match status" value="1"/>
</dbReference>
<feature type="domain" description="HpcH/HpaI aldolase/citrate lyase" evidence="5">
    <location>
        <begin position="33"/>
        <end position="245"/>
    </location>
</feature>
<accession>A0A139HPH9</accession>
<gene>
    <name evidence="6" type="ORF">AC578_7900</name>
</gene>
<sequence length="807" mass="88246">MQAANRLQKALKSGGPSLGGWQMLPGANLSRAIARTPGLDWICVDTEHGNISDAEMHESVAAIAACGVSPVVRLPDGQHWMIKRALDAGAHGIIIPLLQSVEDARNVVKFSKFPPNGNRGLGSPFAMEKFAEQVSNPKEISISQYFQEANSSIVVIVQIETASALEQIDQIAAVPGIDVCFIGPVDLGNSIGHPPENIGVYAPELENAISKIHAATQAAGKWTAIYTGSGEQAKRYVNLGFNMVNTMNDVGAIRASFAHAAAAAAVKQKPLMRPRVVDFGVTLIAYCALSTTFTKQLAKLKLDLNAPNYFPQPFLPQRRRARLLNSMCFIDIIHYICGGEDQILVERCVLPSLCIPHVRRTLHSTTVCELCGRAWELSALTEEAYEAVTTPLIESRQANGGYFGYFMQSQPARPLLCQPQTPPSSDEIEVHELSRKQSPKVVNDRPKMSTNTTGPAQHAQESDSPAKASKDVTSTSFDAKAPEPVDEKLMPADGKPIAEDDRRPKFDWKGALSTLATSAVGIATFPGSGTAAMRVNYYQRLITEQAIDALPKEAQRVLFVQLTILALNTDSSLGTPSSNIENYKRGIQFVLRMLGGKDIGSGEPQPSLSSVTDPDRQAEIMTLAVQLAELFDKHGLLHVCPDVFRGTWEGDFDDEDLEFEQEMKSHFQRLQNEPAPSPSPENTPSVSDTQIIVTVEALTKLQSRYPDLFALDTKYLELLAEKANLEACVIESKDDLSKLRKVVEDEAGVMRGQSELKRIYGAADNVRTAIGRHADELKEFIDIKSELCEVEIKIAVHLAEKKIRTEL</sequence>
<dbReference type="AlphaFoldDB" id="A0A139HPH9"/>
<evidence type="ECO:0000259" key="5">
    <source>
        <dbReference type="Pfam" id="PF03328"/>
    </source>
</evidence>
<dbReference type="InterPro" id="IPR040442">
    <property type="entry name" value="Pyrv_kinase-like_dom_sf"/>
</dbReference>
<evidence type="ECO:0000256" key="4">
    <source>
        <dbReference type="SAM" id="MobiDB-lite"/>
    </source>
</evidence>
<dbReference type="STRING" id="321146.A0A139HPH9"/>
<dbReference type="InterPro" id="IPR050251">
    <property type="entry name" value="HpcH-HpaI_aldolase"/>
</dbReference>
<dbReference type="EMBL" id="LFZN01000022">
    <property type="protein sequence ID" value="KXT04303.1"/>
    <property type="molecule type" value="Genomic_DNA"/>
</dbReference>
<dbReference type="GO" id="GO:0005737">
    <property type="term" value="C:cytoplasm"/>
    <property type="evidence" value="ECO:0007669"/>
    <property type="project" value="TreeGrafter"/>
</dbReference>
<evidence type="ECO:0000256" key="3">
    <source>
        <dbReference type="ARBA" id="ARBA00023239"/>
    </source>
</evidence>
<proteinExistence type="inferred from homology"/>
<evidence type="ECO:0000256" key="2">
    <source>
        <dbReference type="ARBA" id="ARBA00022723"/>
    </source>
</evidence>
<dbReference type="OrthoDB" id="1621678at2759"/>
<dbReference type="InterPro" id="IPR005000">
    <property type="entry name" value="Aldolase/citrate-lyase_domain"/>
</dbReference>
<name>A0A139HPH9_9PEZI</name>
<organism evidence="6 7">
    <name type="scientific">Pseudocercospora eumusae</name>
    <dbReference type="NCBI Taxonomy" id="321146"/>
    <lineage>
        <taxon>Eukaryota</taxon>
        <taxon>Fungi</taxon>
        <taxon>Dikarya</taxon>
        <taxon>Ascomycota</taxon>
        <taxon>Pezizomycotina</taxon>
        <taxon>Dothideomycetes</taxon>
        <taxon>Dothideomycetidae</taxon>
        <taxon>Mycosphaerellales</taxon>
        <taxon>Mycosphaerellaceae</taxon>
        <taxon>Pseudocercospora</taxon>
    </lineage>
</organism>
<comment type="caution">
    <text evidence="6">The sequence shown here is derived from an EMBL/GenBank/DDBJ whole genome shotgun (WGS) entry which is preliminary data.</text>
</comment>
<dbReference type="PANTHER" id="PTHR30502:SF0">
    <property type="entry name" value="PHOSPHOENOLPYRUVATE CARBOXYLASE FAMILY PROTEIN"/>
    <property type="match status" value="1"/>
</dbReference>
<evidence type="ECO:0000313" key="6">
    <source>
        <dbReference type="EMBL" id="KXT04303.1"/>
    </source>
</evidence>
<dbReference type="GO" id="GO:0016832">
    <property type="term" value="F:aldehyde-lyase activity"/>
    <property type="evidence" value="ECO:0007669"/>
    <property type="project" value="TreeGrafter"/>
</dbReference>
<dbReference type="Pfam" id="PF03328">
    <property type="entry name" value="HpcH_HpaI"/>
    <property type="match status" value="1"/>
</dbReference>
<dbReference type="Proteomes" id="UP000070133">
    <property type="component" value="Unassembled WGS sequence"/>
</dbReference>
<feature type="compositionally biased region" description="Basic and acidic residues" evidence="4">
    <location>
        <begin position="480"/>
        <end position="502"/>
    </location>
</feature>
<evidence type="ECO:0000256" key="1">
    <source>
        <dbReference type="ARBA" id="ARBA00005568"/>
    </source>
</evidence>
<reference evidence="6 7" key="1">
    <citation type="submission" date="2015-07" db="EMBL/GenBank/DDBJ databases">
        <title>Comparative genomics of the Sigatoka disease complex on banana suggests a link between parallel evolutionary changes in Pseudocercospora fijiensis and Pseudocercospora eumusae and increased virulence on the banana host.</title>
        <authorList>
            <person name="Chang T.-C."/>
            <person name="Salvucci A."/>
            <person name="Crous P.W."/>
            <person name="Stergiopoulos I."/>
        </authorList>
    </citation>
    <scope>NUCLEOTIDE SEQUENCE [LARGE SCALE GENOMIC DNA]</scope>
    <source>
        <strain evidence="6 7">CBS 114824</strain>
    </source>
</reference>
<comment type="similarity">
    <text evidence="1">Belongs to the HpcH/HpaI aldolase family.</text>
</comment>
<feature type="region of interest" description="Disordered" evidence="4">
    <location>
        <begin position="414"/>
        <end position="502"/>
    </location>
</feature>
<dbReference type="InterPro" id="IPR015813">
    <property type="entry name" value="Pyrv/PenolPyrv_kinase-like_dom"/>
</dbReference>
<keyword evidence="2" id="KW-0479">Metal-binding</keyword>
<protein>
    <recommendedName>
        <fullName evidence="5">HpcH/HpaI aldolase/citrate lyase domain-containing protein</fullName>
    </recommendedName>
</protein>
<feature type="region of interest" description="Disordered" evidence="4">
    <location>
        <begin position="666"/>
        <end position="686"/>
    </location>
</feature>
<keyword evidence="7" id="KW-1185">Reference proteome</keyword>